<evidence type="ECO:0000313" key="3">
    <source>
        <dbReference type="Proteomes" id="UP000765507"/>
    </source>
</evidence>
<dbReference type="OrthoDB" id="9971371at2759"/>
<comment type="caution">
    <text evidence="2">The sequence shown here is derived from an EMBL/GenBank/DDBJ whole genome shotgun (WGS) entry which is preliminary data.</text>
</comment>
<reference evidence="2 3" key="1">
    <citation type="journal article" date="2020" name="G3 (Bethesda)">
        <title>Draft Genome of the Common Snapping Turtle, Chelydra serpentina, a Model for Phenotypic Plasticity in Reptiles.</title>
        <authorList>
            <person name="Das D."/>
            <person name="Singh S.K."/>
            <person name="Bierstedt J."/>
            <person name="Erickson A."/>
            <person name="Galli G.L.J."/>
            <person name="Crossley D.A. 2nd"/>
            <person name="Rhen T."/>
        </authorList>
    </citation>
    <scope>NUCLEOTIDE SEQUENCE [LARGE SCALE GENOMIC DNA]</scope>
    <source>
        <strain evidence="2">KW</strain>
    </source>
</reference>
<dbReference type="Pfam" id="PF15667">
    <property type="entry name" value="CMIP6"/>
    <property type="match status" value="1"/>
</dbReference>
<dbReference type="Proteomes" id="UP000765507">
    <property type="component" value="Unassembled WGS sequence"/>
</dbReference>
<gene>
    <name evidence="2" type="ORF">G0U57_013852</name>
</gene>
<proteinExistence type="predicted"/>
<sequence length="379" mass="42670">PTLPHVHSLLCPAPRSCPTCILFTPPPSGCPLPMRTSSVPSRCPIPPRPQGTKRQTPEDSMRCRKKAPPHQLPNTYRIFNTDIPEINMRPEKVNGEYIPKKNKQSFQHSYLPEWRNNPQPRYAKLINANVRFLNEPIYYMETEGTMAKKHHWWPSGEPCVYHYSPPYDRQSTQRNDFQKPTGTLSSPTKFSSKLQPSCGIVPLAIPSTSLPKILQERTSFIHQYNARKSPNEPIRGKRHGAFVWTEIKPVSGPIVPQGTEVFLSARGSCSLEQPKTEKGNSVESQMTSPSLCLQNSQETLGCETHLSKPDVREAAKAYPRIHVRAQKSSDISQATEVDVIRPAGEESLCPAMKGPLDKSLDRLPPAHKNIRITDITIRH</sequence>
<dbReference type="EMBL" id="JAHGAV010000399">
    <property type="protein sequence ID" value="KAG6925591.1"/>
    <property type="molecule type" value="Genomic_DNA"/>
</dbReference>
<accession>A0A8T1S9P8</accession>
<feature type="region of interest" description="Disordered" evidence="1">
    <location>
        <begin position="170"/>
        <end position="190"/>
    </location>
</feature>
<dbReference type="PANTHER" id="PTHR35087">
    <property type="entry name" value="SIMILAR TO HYPOTHETICAL PROTEIN FLJ40298"/>
    <property type="match status" value="1"/>
</dbReference>
<evidence type="ECO:0000313" key="2">
    <source>
        <dbReference type="EMBL" id="KAG6925591.1"/>
    </source>
</evidence>
<organism evidence="2 3">
    <name type="scientific">Chelydra serpentina</name>
    <name type="common">Snapping turtle</name>
    <name type="synonym">Testudo serpentina</name>
    <dbReference type="NCBI Taxonomy" id="8475"/>
    <lineage>
        <taxon>Eukaryota</taxon>
        <taxon>Metazoa</taxon>
        <taxon>Chordata</taxon>
        <taxon>Craniata</taxon>
        <taxon>Vertebrata</taxon>
        <taxon>Euteleostomi</taxon>
        <taxon>Archelosauria</taxon>
        <taxon>Testudinata</taxon>
        <taxon>Testudines</taxon>
        <taxon>Cryptodira</taxon>
        <taxon>Durocryptodira</taxon>
        <taxon>Americhelydia</taxon>
        <taxon>Chelydroidea</taxon>
        <taxon>Chelydridae</taxon>
        <taxon>Chelydra</taxon>
    </lineage>
</organism>
<dbReference type="InterPro" id="IPR031365">
    <property type="entry name" value="CMIP6"/>
</dbReference>
<evidence type="ECO:0000256" key="1">
    <source>
        <dbReference type="SAM" id="MobiDB-lite"/>
    </source>
</evidence>
<name>A0A8T1S9P8_CHESE</name>
<dbReference type="PANTHER" id="PTHR35087:SF1">
    <property type="entry name" value="RIKEN CDNA 4930505A04 GENE"/>
    <property type="match status" value="1"/>
</dbReference>
<keyword evidence="3" id="KW-1185">Reference proteome</keyword>
<feature type="non-terminal residue" evidence="2">
    <location>
        <position position="379"/>
    </location>
</feature>
<feature type="region of interest" description="Disordered" evidence="1">
    <location>
        <begin position="33"/>
        <end position="68"/>
    </location>
</feature>
<dbReference type="AlphaFoldDB" id="A0A8T1S9P8"/>
<protein>
    <submittedName>
        <fullName evidence="2">Uncharacterized protein</fullName>
    </submittedName>
</protein>